<dbReference type="Gene3D" id="1.50.10.10">
    <property type="match status" value="1"/>
</dbReference>
<dbReference type="InterPro" id="IPR008928">
    <property type="entry name" value="6-hairpin_glycosidase_sf"/>
</dbReference>
<evidence type="ECO:0000259" key="1">
    <source>
        <dbReference type="Pfam" id="PF14498"/>
    </source>
</evidence>
<dbReference type="Pfam" id="PF14498">
    <property type="entry name" value="Glyco_hyd_65N_2"/>
    <property type="match status" value="1"/>
</dbReference>
<dbReference type="AlphaFoldDB" id="A0AB33JBC0"/>
<dbReference type="PANTHER" id="PTHR31084">
    <property type="entry name" value="ALPHA-L-FUCOSIDASE 2"/>
    <property type="match status" value="1"/>
</dbReference>
<evidence type="ECO:0000259" key="3">
    <source>
        <dbReference type="Pfam" id="PF22124"/>
    </source>
</evidence>
<dbReference type="GO" id="GO:0004560">
    <property type="term" value="F:alpha-L-fucosidase activity"/>
    <property type="evidence" value="ECO:0007669"/>
    <property type="project" value="InterPro"/>
</dbReference>
<dbReference type="SUPFAM" id="SSF48208">
    <property type="entry name" value="Six-hairpin glycosidases"/>
    <property type="match status" value="1"/>
</dbReference>
<dbReference type="Pfam" id="PF22124">
    <property type="entry name" value="Glyco_hydro_95_cat"/>
    <property type="match status" value="1"/>
</dbReference>
<name>A0AB33JBC0_9BACT</name>
<dbReference type="Pfam" id="PF21307">
    <property type="entry name" value="Glyco_hydro_95_C"/>
    <property type="match status" value="1"/>
</dbReference>
<organism evidence="4">
    <name type="scientific">Prevotella sp. GTC17260</name>
    <dbReference type="NCBI Taxonomy" id="3236796"/>
    <lineage>
        <taxon>Bacteria</taxon>
        <taxon>Pseudomonadati</taxon>
        <taxon>Bacteroidota</taxon>
        <taxon>Bacteroidia</taxon>
        <taxon>Bacteroidales</taxon>
        <taxon>Prevotellaceae</taxon>
        <taxon>Prevotella</taxon>
    </lineage>
</organism>
<dbReference type="InterPro" id="IPR054363">
    <property type="entry name" value="GH95_cat"/>
</dbReference>
<dbReference type="InterPro" id="IPR016518">
    <property type="entry name" value="Alpha-L-fucosidase"/>
</dbReference>
<dbReference type="PANTHER" id="PTHR31084:SF0">
    <property type="entry name" value="ALPHA-L-FUCOSIDASE 2"/>
    <property type="match status" value="1"/>
</dbReference>
<dbReference type="PIRSF" id="PIRSF007663">
    <property type="entry name" value="UCP007663"/>
    <property type="match status" value="1"/>
</dbReference>
<protein>
    <submittedName>
        <fullName evidence="4">Glycoside hydrolase family 95 protein</fullName>
    </submittedName>
</protein>
<proteinExistence type="predicted"/>
<dbReference type="EMBL" id="AP035788">
    <property type="protein sequence ID" value="BFO79075.1"/>
    <property type="molecule type" value="Genomic_DNA"/>
</dbReference>
<feature type="domain" description="Glycosyl hydrolase family 95 N-terminal" evidence="1">
    <location>
        <begin position="54"/>
        <end position="284"/>
    </location>
</feature>
<feature type="domain" description="Alpha fucosidase A-like C-terminal" evidence="2">
    <location>
        <begin position="742"/>
        <end position="814"/>
    </location>
</feature>
<dbReference type="InterPro" id="IPR027414">
    <property type="entry name" value="GH95_N_dom"/>
</dbReference>
<evidence type="ECO:0000259" key="2">
    <source>
        <dbReference type="Pfam" id="PF21307"/>
    </source>
</evidence>
<feature type="domain" description="Glycosyl hydrolase family 95 catalytic" evidence="3">
    <location>
        <begin position="312"/>
        <end position="740"/>
    </location>
</feature>
<dbReference type="GO" id="GO:0005975">
    <property type="term" value="P:carbohydrate metabolic process"/>
    <property type="evidence" value="ECO:0007669"/>
    <property type="project" value="InterPro"/>
</dbReference>
<sequence length="818" mass="92564">MLSFLHFEAKLYIFADRNLIAEHLMRKKILTLLTLGIVALPMPARQTIQPALKLWYNRPADFFEESMPIGNGKLGALIYGGVKDNTIYLNDLTFWTGKPVDNTVDSTAYRWLPKVREALFREDYAQADSLQLHLQGANSQFYQPLGTLHFHDLSSGEATEYRRQLDLDSALCQDSYRKNGIHYTREYFASHPDKLIAIHLKADKRGGIRTKMTLTAQVPHQVKASAGQLTMTGHAMGDANNSIHFCTVVKVDGKDGKVSFRDSTIYLDGLTEATVYIVNETSFNGFDKHPVKEGSPYIEMAMDEAWHTVNYNYETLRRHHVEDYRKYFERFKLALGTLDDKTDYNAIPTDEQLKTYTDKGGGNAYLETLYTQFGRYLLISSSRTPGVPANLQGLWTTHLFSPWRGNYTVNINLEENYWPAEVSNLSEMTQPLFSFMKGLAANGRVSAHHYYSINRGWCSSHNSDLWAMTNPVGEKRESPEWSNWNMGGAWLSQALWEHYAFTQDKEFLKTTALPLLKGASEFMLDWLVENPNKPGELITAPSTSPENEYKTDKGYHGTTCYGGAADLAILRELFANTSKAIALTAPGDKKLKQEIDHALARLRPYTIGHMGDINEWYYDWDDWDFTHRHQSHLIGLYPGHHINVAETPALAQAARRSLEIKGDMTTGWSTGWRINLWARLHDGTMAYRLFQKLLTYVSPDNYQGADRRRSGGTYPNLFDAHPPFQIDGNFGGTAGVCEMLVQSSEDRLELLPAIPDAWEDGAVSGLCARGGYEVDMVWRNGKVVKASLKGKTNRSIAVKYNGRIKKVTIKQGKTTVIE</sequence>
<reference evidence="4" key="1">
    <citation type="submission" date="2024-07" db="EMBL/GenBank/DDBJ databases">
        <title>Complete genome sequence of Prevotella sp. YM-2024 GTC17260.</title>
        <authorList>
            <person name="Hayashi M."/>
            <person name="Muto Y."/>
            <person name="Tanaka K."/>
            <person name="Niwa H."/>
        </authorList>
    </citation>
    <scope>NUCLEOTIDE SEQUENCE</scope>
    <source>
        <strain evidence="4">GTC17260</strain>
    </source>
</reference>
<accession>A0AB33JBC0</accession>
<evidence type="ECO:0000313" key="4">
    <source>
        <dbReference type="EMBL" id="BFO79075.1"/>
    </source>
</evidence>
<dbReference type="InterPro" id="IPR012341">
    <property type="entry name" value="6hp_glycosidase-like_sf"/>
</dbReference>
<gene>
    <name evidence="4" type="ORF">GTC17260_17100</name>
</gene>
<keyword evidence="4" id="KW-0378">Hydrolase</keyword>
<dbReference type="InterPro" id="IPR049053">
    <property type="entry name" value="AFCA-like_C"/>
</dbReference>